<dbReference type="EMBL" id="JAFJMO010000007">
    <property type="protein sequence ID" value="KAJ8272002.1"/>
    <property type="molecule type" value="Genomic_DNA"/>
</dbReference>
<dbReference type="Proteomes" id="UP001152803">
    <property type="component" value="Unassembled WGS sequence"/>
</dbReference>
<evidence type="ECO:0000313" key="4">
    <source>
        <dbReference type="EMBL" id="KAJ8272002.1"/>
    </source>
</evidence>
<keyword evidence="2" id="KW-0472">Membrane</keyword>
<evidence type="ECO:0000313" key="5">
    <source>
        <dbReference type="Proteomes" id="UP001152803"/>
    </source>
</evidence>
<reference evidence="4" key="1">
    <citation type="journal article" date="2023" name="Science">
        <title>Genome structures resolve the early diversification of teleost fishes.</title>
        <authorList>
            <person name="Parey E."/>
            <person name="Louis A."/>
            <person name="Montfort J."/>
            <person name="Bouchez O."/>
            <person name="Roques C."/>
            <person name="Iampietro C."/>
            <person name="Lluch J."/>
            <person name="Castinel A."/>
            <person name="Donnadieu C."/>
            <person name="Desvignes T."/>
            <person name="Floi Bucao C."/>
            <person name="Jouanno E."/>
            <person name="Wen M."/>
            <person name="Mejri S."/>
            <person name="Dirks R."/>
            <person name="Jansen H."/>
            <person name="Henkel C."/>
            <person name="Chen W.J."/>
            <person name="Zahm M."/>
            <person name="Cabau C."/>
            <person name="Klopp C."/>
            <person name="Thompson A.W."/>
            <person name="Robinson-Rechavi M."/>
            <person name="Braasch I."/>
            <person name="Lecointre G."/>
            <person name="Bobe J."/>
            <person name="Postlethwait J.H."/>
            <person name="Berthelot C."/>
            <person name="Roest Crollius H."/>
            <person name="Guiguen Y."/>
        </authorList>
    </citation>
    <scope>NUCLEOTIDE SEQUENCE</scope>
    <source>
        <strain evidence="4">Concon-B</strain>
    </source>
</reference>
<evidence type="ECO:0000256" key="1">
    <source>
        <dbReference type="SAM" id="MobiDB-lite"/>
    </source>
</evidence>
<keyword evidence="5" id="KW-1185">Reference proteome</keyword>
<feature type="chain" id="PRO_5040453505" evidence="3">
    <location>
        <begin position="21"/>
        <end position="274"/>
    </location>
</feature>
<feature type="region of interest" description="Disordered" evidence="1">
    <location>
        <begin position="128"/>
        <end position="171"/>
    </location>
</feature>
<proteinExistence type="predicted"/>
<organism evidence="4 5">
    <name type="scientific">Conger conger</name>
    <name type="common">Conger eel</name>
    <name type="synonym">Muraena conger</name>
    <dbReference type="NCBI Taxonomy" id="82655"/>
    <lineage>
        <taxon>Eukaryota</taxon>
        <taxon>Metazoa</taxon>
        <taxon>Chordata</taxon>
        <taxon>Craniata</taxon>
        <taxon>Vertebrata</taxon>
        <taxon>Euteleostomi</taxon>
        <taxon>Actinopterygii</taxon>
        <taxon>Neopterygii</taxon>
        <taxon>Teleostei</taxon>
        <taxon>Anguilliformes</taxon>
        <taxon>Congridae</taxon>
        <taxon>Conger</taxon>
    </lineage>
</organism>
<evidence type="ECO:0000256" key="3">
    <source>
        <dbReference type="SAM" id="SignalP"/>
    </source>
</evidence>
<sequence length="274" mass="29539">MKPAEAACCLLLITLQLGHTGSTVNPARAGESEELDALLKKFLEVKDEVVRREMKVILKALLRVFSHCKDQLITTTTIPTLITSPSATTASPTTTIPTPITSPSATTVSPTTTIPTLITSASATTASLTARQPANAETGNQHIQRHKKPPVMTGESASPDDNQGKEKSQESPKSDRKFLWIVLGVLAAIMLVTILILKSKVLICVRVHTKADVADYMEEKMYSKNDDIVLLGVTPGPEWEEECYFTAKGCDGPMSQCAQQGSPGCEVISPRSTY</sequence>
<keyword evidence="2" id="KW-0812">Transmembrane</keyword>
<accession>A0A9Q1DJ55</accession>
<name>A0A9Q1DJ55_CONCO</name>
<protein>
    <submittedName>
        <fullName evidence="4">Uncharacterized protein</fullName>
    </submittedName>
</protein>
<feature type="transmembrane region" description="Helical" evidence="2">
    <location>
        <begin position="178"/>
        <end position="197"/>
    </location>
</feature>
<dbReference type="OrthoDB" id="8963637at2759"/>
<keyword evidence="3" id="KW-0732">Signal</keyword>
<feature type="compositionally biased region" description="Basic and acidic residues" evidence="1">
    <location>
        <begin position="162"/>
        <end position="171"/>
    </location>
</feature>
<feature type="signal peptide" evidence="3">
    <location>
        <begin position="1"/>
        <end position="20"/>
    </location>
</feature>
<feature type="region of interest" description="Disordered" evidence="1">
    <location>
        <begin position="87"/>
        <end position="111"/>
    </location>
</feature>
<dbReference type="AlphaFoldDB" id="A0A9Q1DJ55"/>
<keyword evidence="2" id="KW-1133">Transmembrane helix</keyword>
<gene>
    <name evidence="4" type="ORF">COCON_G00108610</name>
</gene>
<evidence type="ECO:0000256" key="2">
    <source>
        <dbReference type="SAM" id="Phobius"/>
    </source>
</evidence>
<comment type="caution">
    <text evidence="4">The sequence shown here is derived from an EMBL/GenBank/DDBJ whole genome shotgun (WGS) entry which is preliminary data.</text>
</comment>